<evidence type="ECO:0000313" key="12">
    <source>
        <dbReference type="Proteomes" id="UP000008631"/>
    </source>
</evidence>
<evidence type="ECO:0000259" key="10">
    <source>
        <dbReference type="PROSITE" id="PS50263"/>
    </source>
</evidence>
<dbReference type="InterPro" id="IPR022310">
    <property type="entry name" value="NAD/GMP_synthase"/>
</dbReference>
<feature type="active site" description="Proton acceptor; for glutaminase activity" evidence="7">
    <location>
        <position position="46"/>
    </location>
</feature>
<evidence type="ECO:0000256" key="3">
    <source>
        <dbReference type="ARBA" id="ARBA00022598"/>
    </source>
</evidence>
<dbReference type="NCBIfam" id="TIGR00552">
    <property type="entry name" value="nadE"/>
    <property type="match status" value="1"/>
</dbReference>
<comment type="pathway">
    <text evidence="1 7 8">Cofactor biosynthesis; NAD(+) biosynthesis; NAD(+) from deamido-NAD(+) (L-Gln route): step 1/1.</text>
</comment>
<proteinExistence type="inferred from homology"/>
<dbReference type="eggNOG" id="COG0388">
    <property type="taxonomic scope" value="Bacteria"/>
</dbReference>
<dbReference type="PIRSF" id="PIRSF006630">
    <property type="entry name" value="NADS_GAT"/>
    <property type="match status" value="1"/>
</dbReference>
<reference evidence="11 12" key="2">
    <citation type="journal article" date="2011" name="Stand. Genomic Sci.">
        <title>Complete genome sequence of Isosphaera pallida type strain (IS1B).</title>
        <authorList>
            <consortium name="US DOE Joint Genome Institute (JGI-PGF)"/>
            <person name="Goker M."/>
            <person name="Cleland D."/>
            <person name="Saunders E."/>
            <person name="Lapidus A."/>
            <person name="Nolan M."/>
            <person name="Lucas S."/>
            <person name="Hammon N."/>
            <person name="Deshpande S."/>
            <person name="Cheng J.F."/>
            <person name="Tapia R."/>
            <person name="Han C."/>
            <person name="Goodwin L."/>
            <person name="Pitluck S."/>
            <person name="Liolios K."/>
            <person name="Pagani I."/>
            <person name="Ivanova N."/>
            <person name="Mavromatis K."/>
            <person name="Pati A."/>
            <person name="Chen A."/>
            <person name="Palaniappan K."/>
            <person name="Land M."/>
            <person name="Hauser L."/>
            <person name="Chang Y.J."/>
            <person name="Jeffries C.D."/>
            <person name="Detter J.C."/>
            <person name="Beck B."/>
            <person name="Woyke T."/>
            <person name="Bristow J."/>
            <person name="Eisen J.A."/>
            <person name="Markowitz V."/>
            <person name="Hugenholtz P."/>
            <person name="Kyrpides N.C."/>
            <person name="Klenk H.P."/>
        </authorList>
    </citation>
    <scope>NUCLEOTIDE SEQUENCE [LARGE SCALE GENOMIC DNA]</scope>
    <source>
        <strain evidence="12">ATCC 43644 / DSM 9630 / IS1B</strain>
    </source>
</reference>
<gene>
    <name evidence="7" type="primary">nadE</name>
    <name evidence="11" type="ordered locus">Isop_1443</name>
</gene>
<feature type="binding site" evidence="7">
    <location>
        <position position="507"/>
    </location>
    <ligand>
        <name>ATP</name>
        <dbReference type="ChEBI" id="CHEBI:30616"/>
    </ligand>
</feature>
<dbReference type="GO" id="GO:0005524">
    <property type="term" value="F:ATP binding"/>
    <property type="evidence" value="ECO:0007669"/>
    <property type="project" value="UniProtKB-UniRule"/>
</dbReference>
<dbReference type="Gene3D" id="3.60.110.10">
    <property type="entry name" value="Carbon-nitrogen hydrolase"/>
    <property type="match status" value="1"/>
</dbReference>
<dbReference type="EMBL" id="CP002353">
    <property type="protein sequence ID" value="ADV62028.1"/>
    <property type="molecule type" value="Genomic_DNA"/>
</dbReference>
<evidence type="ECO:0000256" key="2">
    <source>
        <dbReference type="ARBA" id="ARBA00007145"/>
    </source>
</evidence>
<dbReference type="SUPFAM" id="SSF56317">
    <property type="entry name" value="Carbon-nitrogen hydrolase"/>
    <property type="match status" value="1"/>
</dbReference>
<dbReference type="Pfam" id="PF00795">
    <property type="entry name" value="CN_hydrolase"/>
    <property type="match status" value="1"/>
</dbReference>
<dbReference type="KEGG" id="ipa:Isop_1443"/>
<evidence type="ECO:0000256" key="4">
    <source>
        <dbReference type="ARBA" id="ARBA00022741"/>
    </source>
</evidence>
<evidence type="ECO:0000256" key="6">
    <source>
        <dbReference type="ARBA" id="ARBA00023027"/>
    </source>
</evidence>
<evidence type="ECO:0000256" key="7">
    <source>
        <dbReference type="HAMAP-Rule" id="MF_02090"/>
    </source>
</evidence>
<dbReference type="OrthoDB" id="9803818at2"/>
<keyword evidence="12" id="KW-1185">Reference proteome</keyword>
<dbReference type="PROSITE" id="PS50263">
    <property type="entry name" value="CN_HYDROLASE"/>
    <property type="match status" value="1"/>
</dbReference>
<comment type="caution">
    <text evidence="7">Lacks conserved residue(s) required for the propagation of feature annotation.</text>
</comment>
<dbReference type="Gene3D" id="3.40.50.620">
    <property type="entry name" value="HUPs"/>
    <property type="match status" value="1"/>
</dbReference>
<reference key="1">
    <citation type="submission" date="2010-11" db="EMBL/GenBank/DDBJ databases">
        <title>The complete sequence of chromosome of Isophaera pallida ATCC 43644.</title>
        <authorList>
            <consortium name="US DOE Joint Genome Institute (JGI-PGF)"/>
            <person name="Lucas S."/>
            <person name="Copeland A."/>
            <person name="Lapidus A."/>
            <person name="Bruce D."/>
            <person name="Goodwin L."/>
            <person name="Pitluck S."/>
            <person name="Kyrpides N."/>
            <person name="Mavromatis K."/>
            <person name="Pagani I."/>
            <person name="Ivanova N."/>
            <person name="Saunders E."/>
            <person name="Brettin T."/>
            <person name="Detter J.C."/>
            <person name="Han C."/>
            <person name="Tapia R."/>
            <person name="Land M."/>
            <person name="Hauser L."/>
            <person name="Markowitz V."/>
            <person name="Cheng J.-F."/>
            <person name="Hugenholtz P."/>
            <person name="Woyke T."/>
            <person name="Wu D."/>
            <person name="Eisen J.A."/>
        </authorList>
    </citation>
    <scope>NUCLEOTIDE SEQUENCE</scope>
    <source>
        <strain>ATCC 43644</strain>
    </source>
</reference>
<dbReference type="InterPro" id="IPR014729">
    <property type="entry name" value="Rossmann-like_a/b/a_fold"/>
</dbReference>
<dbReference type="GO" id="GO:0009435">
    <property type="term" value="P:NAD+ biosynthetic process"/>
    <property type="evidence" value="ECO:0007669"/>
    <property type="project" value="UniProtKB-UniRule"/>
</dbReference>
<evidence type="ECO:0000256" key="9">
    <source>
        <dbReference type="RuleBase" id="RU003811"/>
    </source>
</evidence>
<comment type="catalytic activity">
    <reaction evidence="7 8">
        <text>deamido-NAD(+) + L-glutamine + ATP + H2O = L-glutamate + AMP + diphosphate + NAD(+) + H(+)</text>
        <dbReference type="Rhea" id="RHEA:24384"/>
        <dbReference type="ChEBI" id="CHEBI:15377"/>
        <dbReference type="ChEBI" id="CHEBI:15378"/>
        <dbReference type="ChEBI" id="CHEBI:29985"/>
        <dbReference type="ChEBI" id="CHEBI:30616"/>
        <dbReference type="ChEBI" id="CHEBI:33019"/>
        <dbReference type="ChEBI" id="CHEBI:57540"/>
        <dbReference type="ChEBI" id="CHEBI:58359"/>
        <dbReference type="ChEBI" id="CHEBI:58437"/>
        <dbReference type="ChEBI" id="CHEBI:456215"/>
        <dbReference type="EC" id="6.3.5.1"/>
    </reaction>
</comment>
<evidence type="ECO:0000256" key="5">
    <source>
        <dbReference type="ARBA" id="ARBA00022840"/>
    </source>
</evidence>
<keyword evidence="4 7" id="KW-0547">Nucleotide-binding</keyword>
<evidence type="ECO:0000256" key="1">
    <source>
        <dbReference type="ARBA" id="ARBA00005188"/>
    </source>
</evidence>
<feature type="binding site" evidence="7">
    <location>
        <position position="483"/>
    </location>
    <ligand>
        <name>deamido-NAD(+)</name>
        <dbReference type="ChEBI" id="CHEBI:58437"/>
        <note>ligand shared between two neighboring subunits</note>
    </ligand>
</feature>
<dbReference type="HAMAP" id="MF_02090">
    <property type="entry name" value="NadE_glutamine_dep"/>
    <property type="match status" value="1"/>
</dbReference>
<sequence length="692" mass="77243">MASAQARVAVATLNQTVGDWSGNARRIGETFAEANHRGVRLLLLPEMCIPGYSLGDRLLRGGTIERSWDRAQALAEQTGDLVALVGLPIRFENVLFNAMAVLAGGRIAGLVAKENLATGDVEYEHRYFQPWPSGRLVPYEGPDGTHVPLGTQMFQAEGIGRFGIEICEDAWKGIRPGSLFALAGAELIVNPSASWFAIGKHRVRRRMIQQASEEDCCAYLYTSLVGCDATRLVFDGSMFIAVNGRIEGEGPRFVFEREWTLMDRVIDLTELHQTRMEKGSWRDQQQRLARGDFGQVPNVTRLTAVGRCATNDPAPAPRPYWLPPEPEHPDPSLRHLETGALRGRTITEADLNHLELELALALGLRDHLRKSGIDTCCLALSGGRDSAMVAYLVHRMQRYDHPELDDPALRSIMAQRLICAYLATDNSSRATREAARTVAEEIGATFHLGDIQPALDQTLRTVAQMTGVQLSWDEPRHDLTLQNIQARMRGTTIWTIANLHRALLLVTSNKSEAAVGYTTMDGDSSGGLAPLADVPKSLVMLWLDWAARFHGYRGPQAIAVMAASAELRPPDRVQSDEEDLMPFTILDQLMYAFVQLGLDPLEIFRRFWPVFRDHPRYRNDPRPFAADIRKFVRLMCFAQWKRDRQAISFRVTAFDLDPKTGFRFPAVQSPFVEELAELDAHVADLISNANPR</sequence>
<dbReference type="GO" id="GO:0003952">
    <property type="term" value="F:NAD+ synthase (glutamine-hydrolyzing) activity"/>
    <property type="evidence" value="ECO:0007669"/>
    <property type="project" value="UniProtKB-UniRule"/>
</dbReference>
<dbReference type="PANTHER" id="PTHR23090">
    <property type="entry name" value="NH 3 /GLUTAMINE-DEPENDENT NAD + SYNTHETASE"/>
    <property type="match status" value="1"/>
</dbReference>
<comment type="function">
    <text evidence="7">Catalyzes the ATP-dependent amidation of deamido-NAD to form NAD. Uses L-glutamine as a nitrogen source.</text>
</comment>
<dbReference type="RefSeq" id="WP_013564316.1">
    <property type="nucleotide sequence ID" value="NC_014962.1"/>
</dbReference>
<feature type="binding site" evidence="7">
    <location>
        <position position="194"/>
    </location>
    <ligand>
        <name>L-glutamine</name>
        <dbReference type="ChEBI" id="CHEBI:58359"/>
    </ligand>
</feature>
<feature type="active site" description="Nucleophile; for glutaminase activity" evidence="7">
    <location>
        <position position="167"/>
    </location>
</feature>
<dbReference type="eggNOG" id="COG0171">
    <property type="taxonomic scope" value="Bacteria"/>
</dbReference>
<dbReference type="PANTHER" id="PTHR23090:SF9">
    <property type="entry name" value="GLUTAMINE-DEPENDENT NAD(+) SYNTHETASE"/>
    <property type="match status" value="1"/>
</dbReference>
<dbReference type="CDD" id="cd00553">
    <property type="entry name" value="NAD_synthase"/>
    <property type="match status" value="1"/>
</dbReference>
<evidence type="ECO:0000313" key="11">
    <source>
        <dbReference type="EMBL" id="ADV62028.1"/>
    </source>
</evidence>
<dbReference type="GO" id="GO:0004359">
    <property type="term" value="F:glutaminase activity"/>
    <property type="evidence" value="ECO:0007669"/>
    <property type="project" value="InterPro"/>
</dbReference>
<feature type="binding site" evidence="7">
    <location>
        <position position="641"/>
    </location>
    <ligand>
        <name>deamido-NAD(+)</name>
        <dbReference type="ChEBI" id="CHEBI:58437"/>
        <note>ligand shared between two neighboring subunits</note>
    </ligand>
</feature>
<dbReference type="InterPro" id="IPR003010">
    <property type="entry name" value="C-N_Hydrolase"/>
</dbReference>
<dbReference type="SUPFAM" id="SSF52402">
    <property type="entry name" value="Adenine nucleotide alpha hydrolases-like"/>
    <property type="match status" value="1"/>
</dbReference>
<accession>E8QY38</accession>
<dbReference type="HOGENOM" id="CLU_011884_2_0_0"/>
<feature type="domain" description="CN hydrolase" evidence="10">
    <location>
        <begin position="6"/>
        <end position="268"/>
    </location>
</feature>
<protein>
    <recommendedName>
        <fullName evidence="7 8">Glutamine-dependent NAD(+) synthetase</fullName>
        <ecNumber evidence="7 8">6.3.5.1</ecNumber>
    </recommendedName>
    <alternativeName>
        <fullName evidence="7 8">NAD(+) synthase [glutamine-hydrolyzing]</fullName>
    </alternativeName>
</protein>
<keyword evidence="6 7" id="KW-0520">NAD</keyword>
<dbReference type="EC" id="6.3.5.1" evidence="7 8"/>
<keyword evidence="5 7" id="KW-0067">ATP-binding</keyword>
<feature type="binding site" evidence="7">
    <location>
        <position position="512"/>
    </location>
    <ligand>
        <name>deamido-NAD(+)</name>
        <dbReference type="ChEBI" id="CHEBI:58437"/>
        <note>ligand shared between two neighboring subunits</note>
    </ligand>
</feature>
<comment type="similarity">
    <text evidence="9">Belongs to the NAD synthetase family.</text>
</comment>
<dbReference type="CDD" id="cd07570">
    <property type="entry name" value="GAT_Gln-NAD-synth"/>
    <property type="match status" value="1"/>
</dbReference>
<feature type="binding site" evidence="7">
    <location>
        <begin position="379"/>
        <end position="386"/>
    </location>
    <ligand>
        <name>ATP</name>
        <dbReference type="ChEBI" id="CHEBI:30616"/>
    </ligand>
</feature>
<organism evidence="11 12">
    <name type="scientific">Isosphaera pallida (strain ATCC 43644 / DSM 9630 / IS1B)</name>
    <dbReference type="NCBI Taxonomy" id="575540"/>
    <lineage>
        <taxon>Bacteria</taxon>
        <taxon>Pseudomonadati</taxon>
        <taxon>Planctomycetota</taxon>
        <taxon>Planctomycetia</taxon>
        <taxon>Isosphaerales</taxon>
        <taxon>Isosphaeraceae</taxon>
        <taxon>Isosphaera</taxon>
    </lineage>
</organism>
<keyword evidence="3 7" id="KW-0436">Ligase</keyword>
<name>E8QY38_ISOPI</name>
<evidence type="ECO:0000256" key="8">
    <source>
        <dbReference type="PIRNR" id="PIRNR006630"/>
    </source>
</evidence>
<dbReference type="GO" id="GO:0005737">
    <property type="term" value="C:cytoplasm"/>
    <property type="evidence" value="ECO:0007669"/>
    <property type="project" value="InterPro"/>
</dbReference>
<dbReference type="Pfam" id="PF02540">
    <property type="entry name" value="NAD_synthase"/>
    <property type="match status" value="1"/>
</dbReference>
<dbReference type="STRING" id="575540.Isop_1443"/>
<comment type="similarity">
    <text evidence="2 7 8">In the C-terminal section; belongs to the NAD synthetase family.</text>
</comment>
<dbReference type="AlphaFoldDB" id="E8QY38"/>
<dbReference type="InterPro" id="IPR003694">
    <property type="entry name" value="NAD_synthase"/>
</dbReference>
<dbReference type="InterPro" id="IPR036526">
    <property type="entry name" value="C-N_Hydrolase_sf"/>
</dbReference>
<dbReference type="InterPro" id="IPR014445">
    <property type="entry name" value="Gln-dep_NAD_synthase"/>
</dbReference>
<feature type="binding site" evidence="7">
    <location>
        <position position="200"/>
    </location>
    <ligand>
        <name>L-glutamine</name>
        <dbReference type="ChEBI" id="CHEBI:58359"/>
    </ligand>
</feature>
<feature type="active site" description="For glutaminase activity" evidence="7">
    <location>
        <position position="113"/>
    </location>
</feature>
<dbReference type="GO" id="GO:0008795">
    <property type="term" value="F:NAD+ synthase activity"/>
    <property type="evidence" value="ECO:0007669"/>
    <property type="project" value="UniProtKB-UniRule"/>
</dbReference>
<dbReference type="UniPathway" id="UPA00253">
    <property type="reaction ID" value="UER00334"/>
</dbReference>
<dbReference type="InParanoid" id="E8QY38"/>
<dbReference type="Proteomes" id="UP000008631">
    <property type="component" value="Chromosome"/>
</dbReference>